<keyword evidence="9 10" id="KW-0234">DNA repair</keyword>
<sequence>MFQVYHSNQLDLLKDLMTHLMKNEPLSHPFEQEIILVQSPGMSQWLQIELAKQFGIVANISYPLPATFIWDMFRRVLPDIPKESAYTKQAMTWKLMTILPTVINEEEFEPLKHYLQEDTDKRKLHQLAGRIADLFDQYLVYRPQWVGVWQKNELIEGLSENQLWQKRLWQCLVEYSNELKQPPWHRANLYQHFIDTLSLNPDLGKLLPKRIFICGISSLPPVYLQAINAIAEHTDVHLMFTNPCRYYWGDIQSASFLARLQQRKLRHYLDKHEISRFKLEEHIPNLFNENGEQDIANPLLASWGRLGRDNLYFISQIDNANEISAYVDTERANLLENVQQDILDLENHAQLGTTLENYETSIGKRPINELDDSITFHLCHSAQREVEVLQDHLLSLFEQDSSLTPRDVIVMVADIDSYAPYIQAVFGNTASTRYIPFSISDRKALQAHPILQAFIMLLDLPQSRFSTEQVLSLLEVSAFSQRFGIDESELSLLRRWVNESGIRWGLDDDNVRSFALPVIGQNTWEFGLSRMLLGYAMDSRNGPWNGILPYDECSGLAAQLAGKLALLINTLREWRSLLAQERLLEEWKELCQQLLDSYFMVDGETELVLALLTEQWHQIIDNTITSGYEEQVPLRLIRDELSVRFDDEKISQRFLAGAVNFCTLMPMRSVPFKVVCLLGMNDGAYPRNIPPLGFDLMAEKPMRGDRKRRDDDRYLFLEALNSASKQLYVSYIGLSIRDNQPCNPSVLVTELIDYICQSFCLVGDETLTIDESAKRLSEHLVIQHNRVPFAKENFLPETPYQSFASEWLPAAKTTNKVDEPFCSILETREPITEISLEQLLRFYRHPIRAFFQQRLKVHFSIEETELPEEEPFNLGRLQRYKINDQILDLLVKDKNIEPFYSALKASGQLPARQFGQLFWEQQLNEISPLAEKVKEYDMQLFDYPLDFQLNGIKITGLLKNIHETGMVRYRPAYLTANDGVQLWVEHLLFNSQIGEGESLALGRDNSIWQFAAISKEDALAYLQDLVVGYCEGFNSPLILLSQSGWSWVKACFDKKTKQYDFSSEEIQQKALSALLQSLQGSQMQKGEMEDDYVSRTCRSIDDAMIKSLLSNTQRFLLPMTKYLKWQESNKGCNIYPKISLIYFYYW</sequence>
<keyword evidence="5 10" id="KW-0347">Helicase</keyword>
<proteinExistence type="inferred from homology"/>
<dbReference type="InterPro" id="IPR011335">
    <property type="entry name" value="Restrct_endonuc-II-like"/>
</dbReference>
<dbReference type="Gene3D" id="3.40.50.10930">
    <property type="match status" value="1"/>
</dbReference>
<dbReference type="SUPFAM" id="SSF52980">
    <property type="entry name" value="Restriction endonuclease-like"/>
    <property type="match status" value="1"/>
</dbReference>
<evidence type="ECO:0000256" key="1">
    <source>
        <dbReference type="ARBA" id="ARBA00022722"/>
    </source>
</evidence>
<dbReference type="EMBL" id="CP076405">
    <property type="protein sequence ID" value="QWQ19896.2"/>
    <property type="molecule type" value="Genomic_DNA"/>
</dbReference>
<dbReference type="PANTHER" id="PTHR30591">
    <property type="entry name" value="RECBCD ENZYME SUBUNIT RECC"/>
    <property type="match status" value="1"/>
</dbReference>
<dbReference type="Gene3D" id="1.10.10.160">
    <property type="match status" value="1"/>
</dbReference>
<dbReference type="FunFam" id="3.40.50.300:FF:001153">
    <property type="entry name" value="RecBCD enzyme subunit RecC"/>
    <property type="match status" value="1"/>
</dbReference>
<evidence type="ECO:0000313" key="12">
    <source>
        <dbReference type="EMBL" id="QWQ19896.2"/>
    </source>
</evidence>
<evidence type="ECO:0000259" key="11">
    <source>
        <dbReference type="Pfam" id="PF17946"/>
    </source>
</evidence>
<gene>
    <name evidence="10 12" type="primary">recC</name>
    <name evidence="12" type="ORF">KOF27_14960</name>
</gene>
<reference evidence="12" key="1">
    <citation type="submission" date="2021-06" db="EMBL/GenBank/DDBJ databases">
        <title>Emergence of genetically related NDM-1-producing Providencia rettgeri strains in Argentina.</title>
        <authorList>
            <person name="Pasteran F."/>
            <person name="Meo A."/>
            <person name="Gomez S."/>
            <person name="Derdoy L."/>
            <person name="Albronoz E."/>
            <person name="Faccone D."/>
            <person name="Guerriero L."/>
            <person name="Archuby D."/>
            <person name="Tarzia A."/>
            <person name="Lopez M."/>
            <person name="Corso A."/>
        </authorList>
    </citation>
    <scope>NUCLEOTIDE SEQUENCE</scope>
    <source>
        <strain evidence="12">PreM15628</strain>
    </source>
</reference>
<evidence type="ECO:0000256" key="3">
    <source>
        <dbReference type="ARBA" id="ARBA00022763"/>
    </source>
</evidence>
<comment type="function">
    <text evidence="10">A helicase/nuclease that prepares dsDNA breaks (DSB) for recombinational DNA repair. Binds to DSBs and unwinds DNA via a highly rapid and processive ATP-dependent bidirectional helicase activity. Unwinds dsDNA until it encounters a Chi (crossover hotspot instigator) sequence from the 3' direction. Cuts ssDNA a few nucleotides 3' to the Chi site. The properties and activities of the enzyme are changed at Chi. The Chi-altered holoenzyme produces a long 3'-ssDNA overhang and facilitates RecA-binding to the ssDNA for homologous DNA recombination and repair. Holoenzyme degrades any linearized DNA that is unable to undergo homologous recombination. In the holoenzyme this subunit recognizes the wild-type Chi sequence, and when added to isolated RecB increases its ATP-dependent helicase processivity.</text>
</comment>
<dbReference type="AlphaFoldDB" id="A0AAJ4NGA5"/>
<evidence type="ECO:0000256" key="2">
    <source>
        <dbReference type="ARBA" id="ARBA00022741"/>
    </source>
</evidence>
<evidence type="ECO:0000256" key="5">
    <source>
        <dbReference type="ARBA" id="ARBA00022806"/>
    </source>
</evidence>
<dbReference type="InterPro" id="IPR041500">
    <property type="entry name" value="RecC_C"/>
</dbReference>
<dbReference type="GO" id="GO:0003677">
    <property type="term" value="F:DNA binding"/>
    <property type="evidence" value="ECO:0007669"/>
    <property type="project" value="UniProtKB-UniRule"/>
</dbReference>
<keyword evidence="6 10" id="KW-0269">Exonuclease</keyword>
<evidence type="ECO:0000256" key="10">
    <source>
        <dbReference type="HAMAP-Rule" id="MF_01486"/>
    </source>
</evidence>
<feature type="domain" description="RecC C-terminal" evidence="11">
    <location>
        <begin position="832"/>
        <end position="1051"/>
    </location>
</feature>
<dbReference type="PANTHER" id="PTHR30591:SF1">
    <property type="entry name" value="RECBCD ENZYME SUBUNIT RECC"/>
    <property type="match status" value="1"/>
</dbReference>
<dbReference type="PIRSF" id="PIRSF000980">
    <property type="entry name" value="RecC"/>
    <property type="match status" value="1"/>
</dbReference>
<comment type="miscellaneous">
    <text evidence="10">In the RecBCD complex, RecB has a slow 3'-5' helicase, an exonuclease activity and loads RecA onto ssDNA, RecD has a fast 5'-3' helicase activity, while RecC stimulates the ATPase and processivity of the RecB helicase and contributes to recognition of the Chi site.</text>
</comment>
<dbReference type="InterPro" id="IPR006697">
    <property type="entry name" value="RecC"/>
</dbReference>
<comment type="similarity">
    <text evidence="10">Belongs to the RecC family.</text>
</comment>
<dbReference type="HAMAP" id="MF_01486">
    <property type="entry name" value="RecC"/>
    <property type="match status" value="1"/>
</dbReference>
<dbReference type="GO" id="GO:0009338">
    <property type="term" value="C:exodeoxyribonuclease V complex"/>
    <property type="evidence" value="ECO:0007669"/>
    <property type="project" value="InterPro"/>
</dbReference>
<evidence type="ECO:0000256" key="4">
    <source>
        <dbReference type="ARBA" id="ARBA00022801"/>
    </source>
</evidence>
<comment type="subunit">
    <text evidence="10">Heterotrimer of RecB, RecC and RecD. All subunits contribute to DNA-binding.</text>
</comment>
<dbReference type="GO" id="GO:0005524">
    <property type="term" value="F:ATP binding"/>
    <property type="evidence" value="ECO:0007669"/>
    <property type="project" value="UniProtKB-UniRule"/>
</dbReference>
<dbReference type="Gene3D" id="3.40.50.300">
    <property type="entry name" value="P-loop containing nucleotide triphosphate hydrolases"/>
    <property type="match status" value="2"/>
</dbReference>
<keyword evidence="3 10" id="KW-0227">DNA damage</keyword>
<dbReference type="NCBIfam" id="NF008289">
    <property type="entry name" value="PRK11069.1"/>
    <property type="match status" value="1"/>
</dbReference>
<dbReference type="Pfam" id="PF04257">
    <property type="entry name" value="Exonuc_V_gamma"/>
    <property type="match status" value="1"/>
</dbReference>
<dbReference type="GO" id="GO:0003678">
    <property type="term" value="F:DNA helicase activity"/>
    <property type="evidence" value="ECO:0007669"/>
    <property type="project" value="UniProtKB-UniRule"/>
</dbReference>
<dbReference type="Gene3D" id="1.10.10.990">
    <property type="match status" value="1"/>
</dbReference>
<keyword evidence="8 10" id="KW-0238">DNA-binding</keyword>
<evidence type="ECO:0000256" key="7">
    <source>
        <dbReference type="ARBA" id="ARBA00022840"/>
    </source>
</evidence>
<accession>A0AAJ4NGA5</accession>
<evidence type="ECO:0000256" key="8">
    <source>
        <dbReference type="ARBA" id="ARBA00023125"/>
    </source>
</evidence>
<dbReference type="GO" id="GO:0000724">
    <property type="term" value="P:double-strand break repair via homologous recombination"/>
    <property type="evidence" value="ECO:0007669"/>
    <property type="project" value="UniProtKB-UniRule"/>
</dbReference>
<dbReference type="NCBIfam" id="TIGR01450">
    <property type="entry name" value="recC"/>
    <property type="match status" value="1"/>
</dbReference>
<dbReference type="Proteomes" id="UP000682358">
    <property type="component" value="Chromosome"/>
</dbReference>
<dbReference type="InterPro" id="IPR013986">
    <property type="entry name" value="DExx_box_DNA_helicase_dom_sf"/>
</dbReference>
<dbReference type="CDD" id="cd22353">
    <property type="entry name" value="RecC_C-like"/>
    <property type="match status" value="1"/>
</dbReference>
<dbReference type="SUPFAM" id="SSF52540">
    <property type="entry name" value="P-loop containing nucleoside triphosphate hydrolases"/>
    <property type="match status" value="2"/>
</dbReference>
<protein>
    <recommendedName>
        <fullName evidence="10">RecBCD enzyme subunit RecC</fullName>
    </recommendedName>
    <alternativeName>
        <fullName evidence="10">Exonuclease V subunit RecC</fullName>
        <shortName evidence="10">ExoV subunit RecC</shortName>
    </alternativeName>
    <alternativeName>
        <fullName evidence="10">Helicase/nuclease RecBCD subunit RecC</fullName>
    </alternativeName>
</protein>
<name>A0AAJ4NGA5_PRORE</name>
<evidence type="ECO:0000256" key="9">
    <source>
        <dbReference type="ARBA" id="ARBA00023204"/>
    </source>
</evidence>
<dbReference type="GO" id="GO:0008854">
    <property type="term" value="F:exodeoxyribonuclease V activity"/>
    <property type="evidence" value="ECO:0007669"/>
    <property type="project" value="InterPro"/>
</dbReference>
<evidence type="ECO:0000256" key="6">
    <source>
        <dbReference type="ARBA" id="ARBA00022839"/>
    </source>
</evidence>
<keyword evidence="4 10" id="KW-0378">Hydrolase</keyword>
<keyword evidence="7 10" id="KW-0067">ATP-binding</keyword>
<dbReference type="InterPro" id="IPR027417">
    <property type="entry name" value="P-loop_NTPase"/>
</dbReference>
<dbReference type="Pfam" id="PF17946">
    <property type="entry name" value="RecC_C"/>
    <property type="match status" value="1"/>
</dbReference>
<keyword evidence="2 10" id="KW-0547">Nucleotide-binding</keyword>
<keyword evidence="1 10" id="KW-0540">Nuclease</keyword>
<organism evidence="12 13">
    <name type="scientific">Providencia rettgeri</name>
    <dbReference type="NCBI Taxonomy" id="587"/>
    <lineage>
        <taxon>Bacteria</taxon>
        <taxon>Pseudomonadati</taxon>
        <taxon>Pseudomonadota</taxon>
        <taxon>Gammaproteobacteria</taxon>
        <taxon>Enterobacterales</taxon>
        <taxon>Morganellaceae</taxon>
        <taxon>Providencia</taxon>
    </lineage>
</organism>
<evidence type="ECO:0000313" key="13">
    <source>
        <dbReference type="Proteomes" id="UP000682358"/>
    </source>
</evidence>